<protein>
    <submittedName>
        <fullName evidence="2">NADPH-dependent FMN reductase</fullName>
    </submittedName>
</protein>
<organism evidence="2 3">
    <name type="scientific">Tenacibaculum jejuense</name>
    <dbReference type="NCBI Taxonomy" id="584609"/>
    <lineage>
        <taxon>Bacteria</taxon>
        <taxon>Pseudomonadati</taxon>
        <taxon>Bacteroidota</taxon>
        <taxon>Flavobacteriia</taxon>
        <taxon>Flavobacteriales</taxon>
        <taxon>Flavobacteriaceae</taxon>
        <taxon>Tenacibaculum</taxon>
    </lineage>
</organism>
<dbReference type="InterPro" id="IPR029039">
    <property type="entry name" value="Flavoprotein-like_sf"/>
</dbReference>
<dbReference type="Gene3D" id="3.40.50.360">
    <property type="match status" value="1"/>
</dbReference>
<reference evidence="2 3" key="1">
    <citation type="submission" date="2017-07" db="EMBL/GenBank/DDBJ databases">
        <authorList>
            <person name="Sun Z.S."/>
            <person name="Albrecht U."/>
            <person name="Echele G."/>
            <person name="Lee C.C."/>
        </authorList>
    </citation>
    <scope>NUCLEOTIDE SEQUENCE [LARGE SCALE GENOMIC DNA]</scope>
    <source>
        <strain evidence="3">type strain: KCTC 22618</strain>
    </source>
</reference>
<dbReference type="EMBL" id="LT899436">
    <property type="protein sequence ID" value="SNR15123.1"/>
    <property type="molecule type" value="Genomic_DNA"/>
</dbReference>
<dbReference type="GO" id="GO:0016491">
    <property type="term" value="F:oxidoreductase activity"/>
    <property type="evidence" value="ECO:0007669"/>
    <property type="project" value="InterPro"/>
</dbReference>
<dbReference type="Pfam" id="PF03358">
    <property type="entry name" value="FMN_red"/>
    <property type="match status" value="1"/>
</dbReference>
<feature type="domain" description="NADPH-dependent FMN reductase-like" evidence="1">
    <location>
        <begin position="3"/>
        <end position="138"/>
    </location>
</feature>
<dbReference type="GO" id="GO:0010181">
    <property type="term" value="F:FMN binding"/>
    <property type="evidence" value="ECO:0007669"/>
    <property type="project" value="TreeGrafter"/>
</dbReference>
<dbReference type="SUPFAM" id="SSF52218">
    <property type="entry name" value="Flavoproteins"/>
    <property type="match status" value="1"/>
</dbReference>
<sequence>MGKVIAFAGSNSKNSINKKLATFAASLLKSNEFKVLDLNDYELPLYSIDVEVENEFPEAAIKFNNELAESDAVIISLAEHNGSYTAAFKNLLDWVSRKDKTVFKNKPVLVLATSPGGRGGATVLNTALNSFPHFGADIKGSFSLPSFNDNFKEDKIVDSDLLNQLSEAVKNLESAL</sequence>
<dbReference type="KEGG" id="tje:TJEJU_1389"/>
<evidence type="ECO:0000313" key="3">
    <source>
        <dbReference type="Proteomes" id="UP000215214"/>
    </source>
</evidence>
<dbReference type="OrthoDB" id="5767802at2"/>
<dbReference type="RefSeq" id="WP_095070640.1">
    <property type="nucleotide sequence ID" value="NZ_LT899436.1"/>
</dbReference>
<dbReference type="AlphaFoldDB" id="A0A238U7G4"/>
<name>A0A238U7G4_9FLAO</name>
<dbReference type="InterPro" id="IPR050712">
    <property type="entry name" value="NAD(P)H-dep_reductase"/>
</dbReference>
<evidence type="ECO:0000313" key="2">
    <source>
        <dbReference type="EMBL" id="SNR15123.1"/>
    </source>
</evidence>
<gene>
    <name evidence="2" type="ORF">TJEJU_1389</name>
</gene>
<evidence type="ECO:0000259" key="1">
    <source>
        <dbReference type="Pfam" id="PF03358"/>
    </source>
</evidence>
<dbReference type="GO" id="GO:0005829">
    <property type="term" value="C:cytosol"/>
    <property type="evidence" value="ECO:0007669"/>
    <property type="project" value="TreeGrafter"/>
</dbReference>
<keyword evidence="3" id="KW-1185">Reference proteome</keyword>
<dbReference type="InterPro" id="IPR005025">
    <property type="entry name" value="FMN_Rdtase-like_dom"/>
</dbReference>
<dbReference type="PANTHER" id="PTHR30543">
    <property type="entry name" value="CHROMATE REDUCTASE"/>
    <property type="match status" value="1"/>
</dbReference>
<dbReference type="PANTHER" id="PTHR30543:SF21">
    <property type="entry name" value="NAD(P)H-DEPENDENT FMN REDUCTASE LOT6"/>
    <property type="match status" value="1"/>
</dbReference>
<dbReference type="Proteomes" id="UP000215214">
    <property type="component" value="Chromosome TJEJU"/>
</dbReference>
<accession>A0A238U7G4</accession>
<proteinExistence type="predicted"/>